<dbReference type="EMBL" id="JAJJML010000002">
    <property type="protein sequence ID" value="MCC9037026.1"/>
    <property type="molecule type" value="Genomic_DNA"/>
</dbReference>
<dbReference type="RefSeq" id="WP_229986520.1">
    <property type="nucleotide sequence ID" value="NZ_JAJJML010000002.1"/>
</dbReference>
<comment type="caution">
    <text evidence="2">The sequence shown here is derived from an EMBL/GenBank/DDBJ whole genome shotgun (WGS) entry which is preliminary data.</text>
</comment>
<dbReference type="Proteomes" id="UP001107960">
    <property type="component" value="Unassembled WGS sequence"/>
</dbReference>
<feature type="coiled-coil region" evidence="1">
    <location>
        <begin position="13"/>
        <end position="67"/>
    </location>
</feature>
<evidence type="ECO:0000313" key="3">
    <source>
        <dbReference type="Proteomes" id="UP001107960"/>
    </source>
</evidence>
<name>A0A9Q3YTD9_9FLAO</name>
<proteinExistence type="predicted"/>
<protein>
    <submittedName>
        <fullName evidence="2">Uncharacterized protein</fullName>
    </submittedName>
</protein>
<reference evidence="2" key="1">
    <citation type="submission" date="2021-11" db="EMBL/GenBank/DDBJ databases">
        <title>Description of novel Chryseobacterium species.</title>
        <authorList>
            <person name="Saticioglu I.B."/>
            <person name="Ay H."/>
            <person name="Altun S."/>
            <person name="Duman M."/>
        </authorList>
    </citation>
    <scope>NUCLEOTIDE SEQUENCE</scope>
    <source>
        <strain evidence="2">C-39</strain>
    </source>
</reference>
<keyword evidence="1" id="KW-0175">Coiled coil</keyword>
<dbReference type="AlphaFoldDB" id="A0A9Q3YTD9"/>
<organism evidence="2 3">
    <name type="scientific">Chryseobacterium muglaense</name>
    <dbReference type="NCBI Taxonomy" id="2893752"/>
    <lineage>
        <taxon>Bacteria</taxon>
        <taxon>Pseudomonadati</taxon>
        <taxon>Bacteroidota</taxon>
        <taxon>Flavobacteriia</taxon>
        <taxon>Flavobacteriales</taxon>
        <taxon>Weeksellaceae</taxon>
        <taxon>Chryseobacterium group</taxon>
        <taxon>Chryseobacterium</taxon>
    </lineage>
</organism>
<gene>
    <name evidence="2" type="ORF">LNP80_22705</name>
</gene>
<accession>A0A9Q3YTD9</accession>
<sequence>MEKETNKLIIKHLNHLRLRLSKEKDAISKMKETPTNELHQAEIDLNIEYYNLELREIDDIVKKLENEQS</sequence>
<evidence type="ECO:0000256" key="1">
    <source>
        <dbReference type="SAM" id="Coils"/>
    </source>
</evidence>
<evidence type="ECO:0000313" key="2">
    <source>
        <dbReference type="EMBL" id="MCC9037026.1"/>
    </source>
</evidence>